<dbReference type="CDD" id="cd11301">
    <property type="entry name" value="Fut1_Fut2_like"/>
    <property type="match status" value="1"/>
</dbReference>
<reference evidence="3 4" key="1">
    <citation type="submission" date="2020-02" db="EMBL/GenBank/DDBJ databases">
        <authorList>
            <person name="Chen W.-M."/>
        </authorList>
    </citation>
    <scope>NUCLEOTIDE SEQUENCE [LARGE SCALE GENOMIC DNA]</scope>
    <source>
        <strain evidence="3 4">KDG-16</strain>
    </source>
</reference>
<protein>
    <submittedName>
        <fullName evidence="3">Alpha-1,2-fucosyltransferase</fullName>
    </submittedName>
</protein>
<gene>
    <name evidence="3" type="ORF">G4D72_03215</name>
</gene>
<evidence type="ECO:0000313" key="4">
    <source>
        <dbReference type="Proteomes" id="UP000800984"/>
    </source>
</evidence>
<evidence type="ECO:0000256" key="2">
    <source>
        <dbReference type="ARBA" id="ARBA00022679"/>
    </source>
</evidence>
<evidence type="ECO:0000313" key="3">
    <source>
        <dbReference type="EMBL" id="NHM01116.1"/>
    </source>
</evidence>
<keyword evidence="2" id="KW-0808">Transferase</keyword>
<dbReference type="PANTHER" id="PTHR11927:SF9">
    <property type="entry name" value="L-FUCOSYLTRANSFERASE"/>
    <property type="match status" value="1"/>
</dbReference>
<keyword evidence="1" id="KW-0328">Glycosyltransferase</keyword>
<dbReference type="PANTHER" id="PTHR11927">
    <property type="entry name" value="GALACTOSIDE 2-L-FUCOSYLTRANSFERASE"/>
    <property type="match status" value="1"/>
</dbReference>
<sequence length="273" mass="32405">MIVVKIKDGLGNQMFQYAFAKAFALQTKQKLKLDISNFEWYTLHRYGLHHFNIQPSFQPALNIWIRRLKRLYKKIVYYQEESFAYNPEVFKIKADELHVVGYFQSQKYFIAYENEIRDAFKIITPLQAKTLETIAYMRTVTAVSIHIRRGDYIGNPKHETDTSLYYQAAMRYIEKRVPHPVYFIFSDDMPWVKENFSTNFETHYVDFNDALHNFEDLHLMSSCNHHIIANSSFSWWGAWLNASSEKIVVAPKIWFTDATIDTRDILPETWITL</sequence>
<keyword evidence="4" id="KW-1185">Reference proteome</keyword>
<dbReference type="EMBL" id="JAAJBT010000002">
    <property type="protein sequence ID" value="NHM01116.1"/>
    <property type="molecule type" value="Genomic_DNA"/>
</dbReference>
<proteinExistence type="predicted"/>
<dbReference type="Gene3D" id="3.40.50.11350">
    <property type="match status" value="1"/>
</dbReference>
<name>A0ABX0I1Q3_9FLAO</name>
<dbReference type="Proteomes" id="UP000800984">
    <property type="component" value="Unassembled WGS sequence"/>
</dbReference>
<dbReference type="RefSeq" id="WP_166076174.1">
    <property type="nucleotide sequence ID" value="NZ_JAAJBT010000002.1"/>
</dbReference>
<dbReference type="Pfam" id="PF01531">
    <property type="entry name" value="Glyco_transf_11"/>
    <property type="match status" value="1"/>
</dbReference>
<evidence type="ECO:0000256" key="1">
    <source>
        <dbReference type="ARBA" id="ARBA00022676"/>
    </source>
</evidence>
<dbReference type="InterPro" id="IPR002516">
    <property type="entry name" value="Glyco_trans_11"/>
</dbReference>
<comment type="caution">
    <text evidence="3">The sequence shown here is derived from an EMBL/GenBank/DDBJ whole genome shotgun (WGS) entry which is preliminary data.</text>
</comment>
<organism evidence="3 4">
    <name type="scientific">Flavobacterium difficile</name>
    <dbReference type="NCBI Taxonomy" id="2709659"/>
    <lineage>
        <taxon>Bacteria</taxon>
        <taxon>Pseudomonadati</taxon>
        <taxon>Bacteroidota</taxon>
        <taxon>Flavobacteriia</taxon>
        <taxon>Flavobacteriales</taxon>
        <taxon>Flavobacteriaceae</taxon>
        <taxon>Flavobacterium</taxon>
    </lineage>
</organism>
<accession>A0ABX0I1Q3</accession>